<gene>
    <name evidence="8" type="ORF">H6G83_26175</name>
</gene>
<dbReference type="RefSeq" id="WP_190477452.1">
    <property type="nucleotide sequence ID" value="NZ_JACJSG010000044.1"/>
</dbReference>
<keyword evidence="2" id="KW-1003">Cell membrane</keyword>
<dbReference type="CDD" id="cd01127">
    <property type="entry name" value="TrwB_TraG_TraD_VirD4"/>
    <property type="match status" value="1"/>
</dbReference>
<evidence type="ECO:0000256" key="4">
    <source>
        <dbReference type="ARBA" id="ARBA00022989"/>
    </source>
</evidence>
<dbReference type="PANTHER" id="PTHR37937:SF1">
    <property type="entry name" value="CONJUGATIVE TRANSFER: DNA TRANSPORT"/>
    <property type="match status" value="1"/>
</dbReference>
<evidence type="ECO:0000256" key="1">
    <source>
        <dbReference type="ARBA" id="ARBA00004651"/>
    </source>
</evidence>
<evidence type="ECO:0000313" key="9">
    <source>
        <dbReference type="Proteomes" id="UP000661112"/>
    </source>
</evidence>
<dbReference type="InterPro" id="IPR027417">
    <property type="entry name" value="P-loop_NTPase"/>
</dbReference>
<evidence type="ECO:0000256" key="5">
    <source>
        <dbReference type="ARBA" id="ARBA00023136"/>
    </source>
</evidence>
<keyword evidence="3" id="KW-0812">Transmembrane</keyword>
<keyword evidence="9" id="KW-1185">Reference proteome</keyword>
<evidence type="ECO:0000259" key="7">
    <source>
        <dbReference type="Pfam" id="PF12696"/>
    </source>
</evidence>
<name>A0ABR8DA40_9NOST</name>
<protein>
    <submittedName>
        <fullName evidence="8">Type IV secretory system conjugative DNA transfer family protein</fullName>
    </submittedName>
</protein>
<proteinExistence type="predicted"/>
<reference evidence="8 9" key="1">
    <citation type="journal article" date="2020" name="ISME J.">
        <title>Comparative genomics reveals insights into cyanobacterial evolution and habitat adaptation.</title>
        <authorList>
            <person name="Chen M.Y."/>
            <person name="Teng W.K."/>
            <person name="Zhao L."/>
            <person name="Hu C.X."/>
            <person name="Zhou Y.K."/>
            <person name="Han B.P."/>
            <person name="Song L.R."/>
            <person name="Shu W.S."/>
        </authorList>
    </citation>
    <scope>NUCLEOTIDE SEQUENCE [LARGE SCALE GENOMIC DNA]</scope>
    <source>
        <strain evidence="8 9">FACHB-119</strain>
    </source>
</reference>
<comment type="caution">
    <text evidence="8">The sequence shown here is derived from an EMBL/GenBank/DDBJ whole genome shotgun (WGS) entry which is preliminary data.</text>
</comment>
<feature type="domain" description="TraD/TraG TraM recognition site" evidence="7">
    <location>
        <begin position="404"/>
        <end position="524"/>
    </location>
</feature>
<comment type="subcellular location">
    <subcellularLocation>
        <location evidence="1">Cell membrane</location>
        <topology evidence="1">Multi-pass membrane protein</topology>
    </subcellularLocation>
</comment>
<accession>A0ABR8DA40</accession>
<dbReference type="Pfam" id="PF12696">
    <property type="entry name" value="TraG-D_C"/>
    <property type="match status" value="1"/>
</dbReference>
<keyword evidence="5" id="KW-0472">Membrane</keyword>
<sequence length="615" mass="67445">MTATSTTTVIRDGGGVQPGKLGKNLTKESSSASTDSLAHDIVPQNFYDAFFSPMGLALLVSVGALMLAKSMEGRGASNKLARARWAGSREKTAARKLACKQITERRHNRVALYIGTPKGTKFQVVGNKRITNIPEDKNRLYFPDGQRGILVTGSGGSGKTFSMINPLIRSAIDQGLPIIIYDYKYCHQESEKAEAKGQAPKLAGYAAERGYEVTILSPGFPESGVANPLDFLRSPTDAEMARQLAIVLNRNFKLTSGDSSDSGFFANAGDQLAQAIFMLARGTSFPDIMMCHQLLSLPRLIDRIQQADLNPWVKVAFDQFLSVAGSPETASSIVGTTSGLFTRFMTPSTLSAFCGKTNIPLDLTGRKMVIFGMDKEKRDVIAPLLVSILHLLVSRNVAKKRTEPLVLALDELPTLYLPALVDWLNQNREDGLVSILGFQNISQLEKAYSEEVANAIFGGCATKAFFNPQDDVAAQRFSNFLGDEQIKHKERSRTSGGKGGASTSLSEQNSTRNLFEINQFNSLPEGRAIIVSPGFRGGREVGLPLLEQIQIPKADKDSEVESVEKWYKLQQKFIAQSTLREPSGEELEIRRLEAERLLPLVEEKEEAEKIMQNEI</sequence>
<dbReference type="EMBL" id="JACJSG010000044">
    <property type="protein sequence ID" value="MBD2504055.1"/>
    <property type="molecule type" value="Genomic_DNA"/>
</dbReference>
<evidence type="ECO:0000256" key="3">
    <source>
        <dbReference type="ARBA" id="ARBA00022692"/>
    </source>
</evidence>
<dbReference type="Proteomes" id="UP000661112">
    <property type="component" value="Unassembled WGS sequence"/>
</dbReference>
<dbReference type="InterPro" id="IPR032689">
    <property type="entry name" value="TraG-D_C"/>
</dbReference>
<evidence type="ECO:0000256" key="2">
    <source>
        <dbReference type="ARBA" id="ARBA00022475"/>
    </source>
</evidence>
<feature type="region of interest" description="Disordered" evidence="6">
    <location>
        <begin position="1"/>
        <end position="28"/>
    </location>
</feature>
<evidence type="ECO:0000313" key="8">
    <source>
        <dbReference type="EMBL" id="MBD2504055.1"/>
    </source>
</evidence>
<organism evidence="8 9">
    <name type="scientific">Anabaena azotica FACHB-119</name>
    <dbReference type="NCBI Taxonomy" id="947527"/>
    <lineage>
        <taxon>Bacteria</taxon>
        <taxon>Bacillati</taxon>
        <taxon>Cyanobacteriota</taxon>
        <taxon>Cyanophyceae</taxon>
        <taxon>Nostocales</taxon>
        <taxon>Nostocaceae</taxon>
        <taxon>Anabaena</taxon>
        <taxon>Anabaena azotica</taxon>
    </lineage>
</organism>
<keyword evidence="4" id="KW-1133">Transmembrane helix</keyword>
<dbReference type="PANTHER" id="PTHR37937">
    <property type="entry name" value="CONJUGATIVE TRANSFER: DNA TRANSPORT"/>
    <property type="match status" value="1"/>
</dbReference>
<feature type="region of interest" description="Disordered" evidence="6">
    <location>
        <begin position="487"/>
        <end position="508"/>
    </location>
</feature>
<dbReference type="InterPro" id="IPR051539">
    <property type="entry name" value="T4SS-coupling_protein"/>
</dbReference>
<evidence type="ECO:0000256" key="6">
    <source>
        <dbReference type="SAM" id="MobiDB-lite"/>
    </source>
</evidence>
<dbReference type="SUPFAM" id="SSF52540">
    <property type="entry name" value="P-loop containing nucleoside triphosphate hydrolases"/>
    <property type="match status" value="1"/>
</dbReference>
<dbReference type="Gene3D" id="3.40.50.300">
    <property type="entry name" value="P-loop containing nucleotide triphosphate hydrolases"/>
    <property type="match status" value="2"/>
</dbReference>